<dbReference type="Pfam" id="PF08818">
    <property type="entry name" value="DUF1801"/>
    <property type="match status" value="1"/>
</dbReference>
<dbReference type="Proteomes" id="UP000199392">
    <property type="component" value="Unassembled WGS sequence"/>
</dbReference>
<name>A0A1I6TQ09_9RHOB</name>
<dbReference type="Pfam" id="PF13376">
    <property type="entry name" value="OmdA"/>
    <property type="match status" value="1"/>
</dbReference>
<dbReference type="SUPFAM" id="SSF159888">
    <property type="entry name" value="YdhG-like"/>
    <property type="match status" value="1"/>
</dbReference>
<gene>
    <name evidence="2" type="ORF">SAMN04488050_106259</name>
</gene>
<accession>A0A1I6TQ09</accession>
<dbReference type="EMBL" id="FOZW01000006">
    <property type="protein sequence ID" value="SFS91231.1"/>
    <property type="molecule type" value="Genomic_DNA"/>
</dbReference>
<organism evidence="2 3">
    <name type="scientific">Alloyangia pacifica</name>
    <dbReference type="NCBI Taxonomy" id="311180"/>
    <lineage>
        <taxon>Bacteria</taxon>
        <taxon>Pseudomonadati</taxon>
        <taxon>Pseudomonadota</taxon>
        <taxon>Alphaproteobacteria</taxon>
        <taxon>Rhodobacterales</taxon>
        <taxon>Roseobacteraceae</taxon>
        <taxon>Alloyangia</taxon>
    </lineage>
</organism>
<dbReference type="InterPro" id="IPR014922">
    <property type="entry name" value="YdhG-like"/>
</dbReference>
<protein>
    <submittedName>
        <fullName evidence="2">Uncharacterized conserved protein YdeI, YjbR/CyaY-like superfamily, DUF1801 family</fullName>
    </submittedName>
</protein>
<proteinExistence type="predicted"/>
<dbReference type="STRING" id="311180.SAMN04488050_106259"/>
<feature type="domain" description="YdhG-like" evidence="1">
    <location>
        <begin position="29"/>
        <end position="125"/>
    </location>
</feature>
<dbReference type="RefSeq" id="WP_092424970.1">
    <property type="nucleotide sequence ID" value="NZ_FNCL01000006.1"/>
</dbReference>
<dbReference type="PIRSF" id="PIRSF021308">
    <property type="entry name" value="UCP021308"/>
    <property type="match status" value="1"/>
</dbReference>
<dbReference type="AlphaFoldDB" id="A0A1I6TQ09"/>
<evidence type="ECO:0000259" key="1">
    <source>
        <dbReference type="Pfam" id="PF08818"/>
    </source>
</evidence>
<evidence type="ECO:0000313" key="2">
    <source>
        <dbReference type="EMBL" id="SFS91231.1"/>
    </source>
</evidence>
<keyword evidence="3" id="KW-1185">Reference proteome</keyword>
<reference evidence="3" key="1">
    <citation type="submission" date="2016-10" db="EMBL/GenBank/DDBJ databases">
        <authorList>
            <person name="Varghese N."/>
            <person name="Submissions S."/>
        </authorList>
    </citation>
    <scope>NUCLEOTIDE SEQUENCE [LARGE SCALE GENOMIC DNA]</scope>
    <source>
        <strain evidence="3">DSM 26894</strain>
    </source>
</reference>
<dbReference type="InterPro" id="IPR016786">
    <property type="entry name" value="YdeI_bac"/>
</dbReference>
<dbReference type="OrthoDB" id="214150at2"/>
<evidence type="ECO:0000313" key="3">
    <source>
        <dbReference type="Proteomes" id="UP000199392"/>
    </source>
</evidence>
<sequence length="206" mass="22563">MITNSDAYFTRGCGRCARFDTADCATRLWSDGLAELRAICLASGLRETAKWGHPVYMEGERNVALIGAFRGEFTLSFFNPALMTDREGVLERQGPNTRHPNVIRFASAARVAELRPVLAAYLAEARDYAARGLRPPKEEITLDLPEELVAALDADPALAEAFNALTPGRQKSHVLQIGGAKKSETRIARVEKLRPKILAGKGALDR</sequence>